<dbReference type="FunFam" id="3.10.20.370:FF:000001">
    <property type="entry name" value="Retrovirus-related Pol polyprotein from transposon 17.6-like protein"/>
    <property type="match status" value="1"/>
</dbReference>
<sequence length="1489" mass="168830">MPACRLFPLEAKARVVQEHWGGDLPIACADALDARSELYVVRAKLGEMETIAEECMSHGRVSRRLAALFLHVHFRMRRTMFRPEVYEAQLASVKRMQILHLKLKRIYPTWSFPELVTMESADLDAELERLRLEERGPEGGAQRRERGEDRERGEGHGRRERGEDRERREEREDREDRESRGGAHRRKKKKSKKKKKHRRRRSSSSTGSSSSSSTSSSSTSSGGRDGRPNAVSRIKHRFAGKKDEDLHSFLLNVEDAVRVHDIRPAALLRGFGLLLEGAAKTWHRSRERDVSSWSQLKRELRAAFCPADDDDDVLEKIDALQQREEETFAVFEARAEELFKRLTRRLTDEEKLRKVLKGLHFFYRSRIRSRDVHSMRALRSECVCLEADKAHVLKLEKKEERRKAKKEERTGARAPAHLAEVLSDETGERFERYLVPTSAASSPGHERPPVGKPRVELPLEIGKDLRGSLRVGVLGLELSGLLDSGASRTLVGLAGWKTLKAAGLRLLPSRFTHITVANEGSAPIEGEAFVPFAVGGLTRLLTALYVPDLACPLILGVDFWRRFHLRPDILEGTCTVAAVELQRSCETGETADERSDDETETDEAALSDSQRAGLRALIEEFRPRLEPGTLGCVRGVEHHIDTGDSPPVRQRYNNMNPRIMADVHRELDRRIEQGIVELSDSPWLSPLLIVPKKDSGFRWVVDFRRLNAVVQSPDVYPLPRINPILSNIGGAAIISTIDIKDAYLQVPLDQQSRPKTAFYVPGRGLYHFKRMPAGLKDAASFWQKTLDRVLGTDREDHVVKYMDDVFVWSRKGDWQHHLGLLRKVFQRLADAGITINFGKCKFGVATVKYLGHIIDARGTRPDPAKVAAVVNFPPPKTVKQVRQFLGLAGWMRKYIPNFSIIARPLFNLEKKKVQFAWGEEEAIAFLKLKEYLSREPVLRSPDFSLPFHLYTDGSKKGLGAILAQPFADGEHAVGYGSRSLRGREPNYAATELECLAVLFGVDHFRDYLVGYRFVLYTDHSSLQWLVKMKNPSGRLARWAVQLQQFDFQIVHRKGSQMQAPDALSRNPVHCTLAAVEETQDRWYRELRDKVLEDPDSYPKFAVQDDRVLKLVAVSPTEPLKWVQLAPQDTRDEVMRRCHDAPTSGHGGVFRTFERVRREAYWPRMKEDVARYVQSCDVCQKVKKDRRKPPGLMGSSRVISAPFEAVSADLIGPLPRSSQGNTHLHVVVDLFSKYVLLRPFRKATAAAVTKHVKDILLSFGAPRLLLCDNGKQYDSRLFRDLCGEYHTALLFNVPYNPRSNPTERYNQTIETVICSNIQEHEDGHRKWDRYLPELQCALNTSVSHVTGHSPHFVLFGADMTLDGRQHAYDGAELAVQDPPARDPDAEDARAALHAEIGKKIVAAAARNRARYNLRRRPDELAPGALVLRKQFVKSDKARGVSKKLAARFVGPFTVEAKIGKVTYHLTGPGGKDEGIWHIDQLKRYVSRRTF</sequence>
<dbReference type="GO" id="GO:0046872">
    <property type="term" value="F:metal ion binding"/>
    <property type="evidence" value="ECO:0007669"/>
    <property type="project" value="UniProtKB-KW"/>
</dbReference>
<keyword evidence="7" id="KW-0064">Aspartyl protease</keyword>
<feature type="domain" description="Reverse transcriptase" evidence="17">
    <location>
        <begin position="671"/>
        <end position="854"/>
    </location>
</feature>
<dbReference type="GO" id="GO:0004190">
    <property type="term" value="F:aspartic-type endopeptidase activity"/>
    <property type="evidence" value="ECO:0007669"/>
    <property type="project" value="UniProtKB-KW"/>
</dbReference>
<feature type="region of interest" description="Disordered" evidence="16">
    <location>
        <begin position="131"/>
        <end position="230"/>
    </location>
</feature>
<evidence type="ECO:0000259" key="17">
    <source>
        <dbReference type="PROSITE" id="PS50878"/>
    </source>
</evidence>
<dbReference type="GO" id="GO:0003677">
    <property type="term" value="F:DNA binding"/>
    <property type="evidence" value="ECO:0007669"/>
    <property type="project" value="UniProtKB-KW"/>
</dbReference>
<reference evidence="19" key="1">
    <citation type="submission" date="2022-12" db="EMBL/GenBank/DDBJ databases">
        <title>Chromosome-level genome assembly of the bean flower thrips Megalurothrips usitatus.</title>
        <authorList>
            <person name="Ma L."/>
            <person name="Liu Q."/>
            <person name="Li H."/>
            <person name="Cai W."/>
        </authorList>
    </citation>
    <scope>NUCLEOTIDE SEQUENCE</scope>
    <source>
        <strain evidence="19">Cailab_2022a</strain>
    </source>
</reference>
<evidence type="ECO:0000256" key="11">
    <source>
        <dbReference type="ARBA" id="ARBA00022908"/>
    </source>
</evidence>
<keyword evidence="15" id="KW-0233">DNA recombination</keyword>
<evidence type="ECO:0000256" key="9">
    <source>
        <dbReference type="ARBA" id="ARBA00022801"/>
    </source>
</evidence>
<keyword evidence="6" id="KW-0479">Metal-binding</keyword>
<feature type="compositionally biased region" description="Acidic residues" evidence="16">
    <location>
        <begin position="594"/>
        <end position="605"/>
    </location>
</feature>
<dbReference type="InterPro" id="IPR005162">
    <property type="entry name" value="Retrotrans_gag_dom"/>
</dbReference>
<evidence type="ECO:0000256" key="6">
    <source>
        <dbReference type="ARBA" id="ARBA00022723"/>
    </source>
</evidence>
<gene>
    <name evidence="19" type="ORF">ONE63_010318</name>
</gene>
<dbReference type="GO" id="GO:0015074">
    <property type="term" value="P:DNA integration"/>
    <property type="evidence" value="ECO:0007669"/>
    <property type="project" value="UniProtKB-KW"/>
</dbReference>
<evidence type="ECO:0000256" key="7">
    <source>
        <dbReference type="ARBA" id="ARBA00022750"/>
    </source>
</evidence>
<dbReference type="PROSITE" id="PS00141">
    <property type="entry name" value="ASP_PROTEASE"/>
    <property type="match status" value="1"/>
</dbReference>
<protein>
    <recommendedName>
        <fullName evidence="1">RNA-directed DNA polymerase</fullName>
        <ecNumber evidence="1">2.7.7.49</ecNumber>
    </recommendedName>
</protein>
<dbReference type="InterPro" id="IPR050951">
    <property type="entry name" value="Retrovirus_Pol_polyprotein"/>
</dbReference>
<keyword evidence="14" id="KW-0238">DNA-binding</keyword>
<keyword evidence="20" id="KW-1185">Reference proteome</keyword>
<feature type="compositionally biased region" description="Low complexity" evidence="16">
    <location>
        <begin position="203"/>
        <end position="222"/>
    </location>
</feature>
<dbReference type="Proteomes" id="UP001075354">
    <property type="component" value="Chromosome 8"/>
</dbReference>
<keyword evidence="9" id="KW-0378">Hydrolase</keyword>
<dbReference type="InterPro" id="IPR012337">
    <property type="entry name" value="RNaseH-like_sf"/>
</dbReference>
<dbReference type="FunFam" id="1.10.340.70:FF:000001">
    <property type="entry name" value="Retrovirus-related Pol polyprotein from transposon gypsy-like Protein"/>
    <property type="match status" value="1"/>
</dbReference>
<dbReference type="GO" id="GO:0004519">
    <property type="term" value="F:endonuclease activity"/>
    <property type="evidence" value="ECO:0007669"/>
    <property type="project" value="UniProtKB-KW"/>
</dbReference>
<dbReference type="FunFam" id="3.30.70.270:FF:000020">
    <property type="entry name" value="Transposon Tf2-6 polyprotein-like Protein"/>
    <property type="match status" value="1"/>
</dbReference>
<proteinExistence type="predicted"/>
<dbReference type="InterPro" id="IPR000477">
    <property type="entry name" value="RT_dom"/>
</dbReference>
<evidence type="ECO:0000256" key="2">
    <source>
        <dbReference type="ARBA" id="ARBA00022670"/>
    </source>
</evidence>
<dbReference type="Gene3D" id="2.40.70.10">
    <property type="entry name" value="Acid Proteases"/>
    <property type="match status" value="1"/>
</dbReference>
<dbReference type="SUPFAM" id="SSF56672">
    <property type="entry name" value="DNA/RNA polymerases"/>
    <property type="match status" value="1"/>
</dbReference>
<dbReference type="GO" id="GO:0006310">
    <property type="term" value="P:DNA recombination"/>
    <property type="evidence" value="ECO:0007669"/>
    <property type="project" value="UniProtKB-KW"/>
</dbReference>
<organism evidence="19 20">
    <name type="scientific">Megalurothrips usitatus</name>
    <name type="common">bean blossom thrips</name>
    <dbReference type="NCBI Taxonomy" id="439358"/>
    <lineage>
        <taxon>Eukaryota</taxon>
        <taxon>Metazoa</taxon>
        <taxon>Ecdysozoa</taxon>
        <taxon>Arthropoda</taxon>
        <taxon>Hexapoda</taxon>
        <taxon>Insecta</taxon>
        <taxon>Pterygota</taxon>
        <taxon>Neoptera</taxon>
        <taxon>Paraneoptera</taxon>
        <taxon>Thysanoptera</taxon>
        <taxon>Terebrantia</taxon>
        <taxon>Thripoidea</taxon>
        <taxon>Thripidae</taxon>
        <taxon>Megalurothrips</taxon>
    </lineage>
</organism>
<dbReference type="SUPFAM" id="SSF53098">
    <property type="entry name" value="Ribonuclease H-like"/>
    <property type="match status" value="1"/>
</dbReference>
<evidence type="ECO:0000256" key="15">
    <source>
        <dbReference type="ARBA" id="ARBA00023172"/>
    </source>
</evidence>
<dbReference type="CDD" id="cd01647">
    <property type="entry name" value="RT_LTR"/>
    <property type="match status" value="1"/>
</dbReference>
<dbReference type="GO" id="GO:0003887">
    <property type="term" value="F:DNA-directed DNA polymerase activity"/>
    <property type="evidence" value="ECO:0007669"/>
    <property type="project" value="UniProtKB-KW"/>
</dbReference>
<dbReference type="GO" id="GO:0006508">
    <property type="term" value="P:proteolysis"/>
    <property type="evidence" value="ECO:0007669"/>
    <property type="project" value="UniProtKB-KW"/>
</dbReference>
<keyword evidence="3" id="KW-0808">Transferase</keyword>
<accession>A0AAV7XHG0</accession>
<keyword evidence="10" id="KW-0460">Magnesium</keyword>
<dbReference type="GO" id="GO:0042575">
    <property type="term" value="C:DNA polymerase complex"/>
    <property type="evidence" value="ECO:0007669"/>
    <property type="project" value="UniProtKB-ARBA"/>
</dbReference>
<feature type="compositionally biased region" description="Basic and acidic residues" evidence="16">
    <location>
        <begin position="131"/>
        <end position="181"/>
    </location>
</feature>
<dbReference type="Pfam" id="PF00078">
    <property type="entry name" value="RVT_1"/>
    <property type="match status" value="1"/>
</dbReference>
<dbReference type="EMBL" id="JAPTSV010000008">
    <property type="protein sequence ID" value="KAJ1525510.1"/>
    <property type="molecule type" value="Genomic_DNA"/>
</dbReference>
<dbReference type="InterPro" id="IPR056924">
    <property type="entry name" value="SH3_Tf2-1"/>
</dbReference>
<keyword evidence="2" id="KW-0645">Protease</keyword>
<dbReference type="CDD" id="cd00303">
    <property type="entry name" value="retropepsin_like"/>
    <property type="match status" value="1"/>
</dbReference>
<dbReference type="Gene3D" id="3.30.70.270">
    <property type="match status" value="2"/>
</dbReference>
<dbReference type="Pfam" id="PF03732">
    <property type="entry name" value="Retrotrans_gag"/>
    <property type="match status" value="1"/>
</dbReference>
<feature type="region of interest" description="Disordered" evidence="16">
    <location>
        <begin position="585"/>
        <end position="607"/>
    </location>
</feature>
<dbReference type="InterPro" id="IPR041373">
    <property type="entry name" value="RT_RNaseH"/>
</dbReference>
<keyword evidence="5" id="KW-0540">Nuclease</keyword>
<evidence type="ECO:0000256" key="1">
    <source>
        <dbReference type="ARBA" id="ARBA00012493"/>
    </source>
</evidence>
<dbReference type="Gene3D" id="3.10.20.370">
    <property type="match status" value="1"/>
</dbReference>
<dbReference type="PANTHER" id="PTHR37984">
    <property type="entry name" value="PROTEIN CBG26694"/>
    <property type="match status" value="1"/>
</dbReference>
<dbReference type="Pfam" id="PF17921">
    <property type="entry name" value="Integrase_H2C2"/>
    <property type="match status" value="1"/>
</dbReference>
<evidence type="ECO:0000256" key="14">
    <source>
        <dbReference type="ARBA" id="ARBA00023125"/>
    </source>
</evidence>
<dbReference type="PROSITE" id="PS50878">
    <property type="entry name" value="RT_POL"/>
    <property type="match status" value="1"/>
</dbReference>
<evidence type="ECO:0000313" key="20">
    <source>
        <dbReference type="Proteomes" id="UP001075354"/>
    </source>
</evidence>
<evidence type="ECO:0000256" key="10">
    <source>
        <dbReference type="ARBA" id="ARBA00022842"/>
    </source>
</evidence>
<dbReference type="Pfam" id="PF17917">
    <property type="entry name" value="RT_RNaseH"/>
    <property type="match status" value="1"/>
</dbReference>
<evidence type="ECO:0000259" key="18">
    <source>
        <dbReference type="PROSITE" id="PS50994"/>
    </source>
</evidence>
<dbReference type="InterPro" id="IPR043128">
    <property type="entry name" value="Rev_trsase/Diguanyl_cyclase"/>
</dbReference>
<evidence type="ECO:0000256" key="16">
    <source>
        <dbReference type="SAM" id="MobiDB-lite"/>
    </source>
</evidence>
<name>A0AAV7XHG0_9NEOP</name>
<dbReference type="InterPro" id="IPR043502">
    <property type="entry name" value="DNA/RNA_pol_sf"/>
</dbReference>
<dbReference type="Pfam" id="PF24626">
    <property type="entry name" value="SH3_Tf2-1"/>
    <property type="match status" value="1"/>
</dbReference>
<dbReference type="InterPro" id="IPR001584">
    <property type="entry name" value="Integrase_cat-core"/>
</dbReference>
<dbReference type="EC" id="2.7.7.49" evidence="1"/>
<dbReference type="PANTHER" id="PTHR37984:SF5">
    <property type="entry name" value="PROTEIN NYNRIN-LIKE"/>
    <property type="match status" value="1"/>
</dbReference>
<evidence type="ECO:0000256" key="5">
    <source>
        <dbReference type="ARBA" id="ARBA00022722"/>
    </source>
</evidence>
<evidence type="ECO:0000256" key="3">
    <source>
        <dbReference type="ARBA" id="ARBA00022679"/>
    </source>
</evidence>
<dbReference type="CDD" id="cd09274">
    <property type="entry name" value="RNase_HI_RT_Ty3"/>
    <property type="match status" value="1"/>
</dbReference>
<evidence type="ECO:0000256" key="8">
    <source>
        <dbReference type="ARBA" id="ARBA00022759"/>
    </source>
</evidence>
<keyword evidence="12" id="KW-0695">RNA-directed DNA polymerase</keyword>
<dbReference type="Pfam" id="PF00665">
    <property type="entry name" value="rve"/>
    <property type="match status" value="1"/>
</dbReference>
<evidence type="ECO:0000256" key="13">
    <source>
        <dbReference type="ARBA" id="ARBA00022932"/>
    </source>
</evidence>
<dbReference type="InterPro" id="IPR001969">
    <property type="entry name" value="Aspartic_peptidase_AS"/>
</dbReference>
<keyword evidence="4" id="KW-0548">Nucleotidyltransferase</keyword>
<dbReference type="Gene3D" id="1.10.340.70">
    <property type="match status" value="1"/>
</dbReference>
<dbReference type="Gene3D" id="3.10.10.10">
    <property type="entry name" value="HIV Type 1 Reverse Transcriptase, subunit A, domain 1"/>
    <property type="match status" value="1"/>
</dbReference>
<dbReference type="SUPFAM" id="SSF50630">
    <property type="entry name" value="Acid proteases"/>
    <property type="match status" value="1"/>
</dbReference>
<dbReference type="Gene3D" id="3.30.420.10">
    <property type="entry name" value="Ribonuclease H-like superfamily/Ribonuclease H"/>
    <property type="match status" value="1"/>
</dbReference>
<keyword evidence="11" id="KW-0229">DNA integration</keyword>
<keyword evidence="8" id="KW-0255">Endonuclease</keyword>
<evidence type="ECO:0000256" key="12">
    <source>
        <dbReference type="ARBA" id="ARBA00022918"/>
    </source>
</evidence>
<dbReference type="InterPro" id="IPR041588">
    <property type="entry name" value="Integrase_H2C2"/>
</dbReference>
<dbReference type="InterPro" id="IPR036397">
    <property type="entry name" value="RNaseH_sf"/>
</dbReference>
<evidence type="ECO:0000256" key="4">
    <source>
        <dbReference type="ARBA" id="ARBA00022695"/>
    </source>
</evidence>
<dbReference type="InterPro" id="IPR021109">
    <property type="entry name" value="Peptidase_aspartic_dom_sf"/>
</dbReference>
<keyword evidence="13" id="KW-0239">DNA-directed DNA polymerase</keyword>
<feature type="compositionally biased region" description="Basic residues" evidence="16">
    <location>
        <begin position="182"/>
        <end position="202"/>
    </location>
</feature>
<comment type="caution">
    <text evidence="19">The sequence shown here is derived from an EMBL/GenBank/DDBJ whole genome shotgun (WGS) entry which is preliminary data.</text>
</comment>
<dbReference type="PROSITE" id="PS50994">
    <property type="entry name" value="INTEGRASE"/>
    <property type="match status" value="1"/>
</dbReference>
<evidence type="ECO:0000313" key="19">
    <source>
        <dbReference type="EMBL" id="KAJ1525510.1"/>
    </source>
</evidence>
<feature type="domain" description="Integrase catalytic" evidence="18">
    <location>
        <begin position="1197"/>
        <end position="1357"/>
    </location>
</feature>
<dbReference type="GO" id="GO:0003964">
    <property type="term" value="F:RNA-directed DNA polymerase activity"/>
    <property type="evidence" value="ECO:0007669"/>
    <property type="project" value="UniProtKB-KW"/>
</dbReference>